<dbReference type="AlphaFoldDB" id="A0A6L8VCN2"/>
<dbReference type="Proteomes" id="UP000481087">
    <property type="component" value="Unassembled WGS sequence"/>
</dbReference>
<keyword evidence="2" id="KW-1185">Reference proteome</keyword>
<proteinExistence type="predicted"/>
<evidence type="ECO:0000313" key="1">
    <source>
        <dbReference type="EMBL" id="MZQ87089.1"/>
    </source>
</evidence>
<sequence>MFDPREWTKQLKSIHGIVRIIYVNEHTGLAKLRCTFTKEQQKALEREDKKLSHS</sequence>
<name>A0A6L8VCN2_9BACL</name>
<accession>A0A6L8VCN2</accession>
<evidence type="ECO:0000313" key="2">
    <source>
        <dbReference type="Proteomes" id="UP000481087"/>
    </source>
</evidence>
<dbReference type="EMBL" id="WTUZ01000040">
    <property type="protein sequence ID" value="MZQ87089.1"/>
    <property type="molecule type" value="Genomic_DNA"/>
</dbReference>
<reference evidence="1 2" key="1">
    <citation type="submission" date="2019-12" db="EMBL/GenBank/DDBJ databases">
        <title>Paenibacillus sp. nov. sp. isolated from soil.</title>
        <authorList>
            <person name="Kim J."/>
            <person name="Jeong S.E."/>
            <person name="Jung H.S."/>
            <person name="Jeon C.O."/>
        </authorList>
    </citation>
    <scope>NUCLEOTIDE SEQUENCE [LARGE SCALE GENOMIC DNA]</scope>
    <source>
        <strain evidence="1 2">5J-6</strain>
    </source>
</reference>
<comment type="caution">
    <text evidence="1">The sequence shown here is derived from an EMBL/GenBank/DDBJ whole genome shotgun (WGS) entry which is preliminary data.</text>
</comment>
<organism evidence="1 2">
    <name type="scientific">Paenibacillus silvestris</name>
    <dbReference type="NCBI Taxonomy" id="2606219"/>
    <lineage>
        <taxon>Bacteria</taxon>
        <taxon>Bacillati</taxon>
        <taxon>Bacillota</taxon>
        <taxon>Bacilli</taxon>
        <taxon>Bacillales</taxon>
        <taxon>Paenibacillaceae</taxon>
        <taxon>Paenibacillus</taxon>
    </lineage>
</organism>
<gene>
    <name evidence="1" type="ORF">GQF01_33750</name>
</gene>
<protein>
    <submittedName>
        <fullName evidence="1">Uncharacterized protein</fullName>
    </submittedName>
</protein>
<dbReference type="RefSeq" id="WP_161411725.1">
    <property type="nucleotide sequence ID" value="NZ_WTUZ01000040.1"/>
</dbReference>